<keyword evidence="2" id="KW-1185">Reference proteome</keyword>
<evidence type="ECO:0000313" key="1">
    <source>
        <dbReference type="EMBL" id="GLT16987.1"/>
    </source>
</evidence>
<evidence type="ECO:0000313" key="2">
    <source>
        <dbReference type="Proteomes" id="UP001157138"/>
    </source>
</evidence>
<accession>A0ABQ6EUX7</accession>
<comment type="caution">
    <text evidence="1">The sequence shown here is derived from an EMBL/GenBank/DDBJ whole genome shotgun (WGS) entry which is preliminary data.</text>
</comment>
<reference evidence="2" key="1">
    <citation type="journal article" date="2019" name="Int. J. Syst. Evol. Microbiol.">
        <title>The Global Catalogue of Microorganisms (GCM) 10K type strain sequencing project: providing services to taxonomists for standard genome sequencing and annotation.</title>
        <authorList>
            <consortium name="The Broad Institute Genomics Platform"/>
            <consortium name="The Broad Institute Genome Sequencing Center for Infectious Disease"/>
            <person name="Wu L."/>
            <person name="Ma J."/>
        </authorList>
    </citation>
    <scope>NUCLEOTIDE SEQUENCE [LARGE SCALE GENOMIC DNA]</scope>
    <source>
        <strain evidence="2">NBRC 108723</strain>
    </source>
</reference>
<dbReference type="Proteomes" id="UP001157138">
    <property type="component" value="Unassembled WGS sequence"/>
</dbReference>
<dbReference type="EMBL" id="BSPW01000018">
    <property type="protein sequence ID" value="GLT16987.1"/>
    <property type="molecule type" value="Genomic_DNA"/>
</dbReference>
<sequence length="65" mass="7366">MMITSRTFVIQAPPESPNIANMGASAKGKSSTNWQYFYAPNVNSNIDREYRPIFLVLTTKIACYF</sequence>
<protein>
    <submittedName>
        <fullName evidence="1">Uncharacterized protein</fullName>
    </submittedName>
</protein>
<proteinExistence type="predicted"/>
<organism evidence="1 2">
    <name type="scientific">Vibrio zhanjiangensis</name>
    <dbReference type="NCBI Taxonomy" id="1046128"/>
    <lineage>
        <taxon>Bacteria</taxon>
        <taxon>Pseudomonadati</taxon>
        <taxon>Pseudomonadota</taxon>
        <taxon>Gammaproteobacteria</taxon>
        <taxon>Vibrionales</taxon>
        <taxon>Vibrionaceae</taxon>
        <taxon>Vibrio</taxon>
    </lineage>
</organism>
<gene>
    <name evidence="1" type="ORF">GCM10007938_07640</name>
</gene>
<name>A0ABQ6EUX7_9VIBR</name>